<evidence type="ECO:0000256" key="1">
    <source>
        <dbReference type="SAM" id="MobiDB-lite"/>
    </source>
</evidence>
<evidence type="ECO:0000313" key="2">
    <source>
        <dbReference type="EMBL" id="QHT80141.1"/>
    </source>
</evidence>
<sequence>MTTPISNTTMSAAANSTIPLSGEPKLNAIMTEIEKKTEHKLAELMHPVANKSTIDKLDFITEQSKSPGAHFGDKLVSIMSQGAKEFEEKTGRRMTYSEMRSMYG</sequence>
<proteinExistence type="predicted"/>
<protein>
    <submittedName>
        <fullName evidence="2">Uncharacterized protein</fullName>
    </submittedName>
</protein>
<feature type="region of interest" description="Disordered" evidence="1">
    <location>
        <begin position="1"/>
        <end position="21"/>
    </location>
</feature>
<dbReference type="EMBL" id="MN739963">
    <property type="protein sequence ID" value="QHT80141.1"/>
    <property type="molecule type" value="Genomic_DNA"/>
</dbReference>
<organism evidence="2">
    <name type="scientific">viral metagenome</name>
    <dbReference type="NCBI Taxonomy" id="1070528"/>
    <lineage>
        <taxon>unclassified sequences</taxon>
        <taxon>metagenomes</taxon>
        <taxon>organismal metagenomes</taxon>
    </lineage>
</organism>
<reference evidence="2" key="1">
    <citation type="journal article" date="2020" name="Nature">
        <title>Giant virus diversity and host interactions through global metagenomics.</title>
        <authorList>
            <person name="Schulz F."/>
            <person name="Roux S."/>
            <person name="Paez-Espino D."/>
            <person name="Jungbluth S."/>
            <person name="Walsh D.A."/>
            <person name="Denef V.J."/>
            <person name="McMahon K.D."/>
            <person name="Konstantinidis K.T."/>
            <person name="Eloe-Fadrosh E.A."/>
            <person name="Kyrpides N.C."/>
            <person name="Woyke T."/>
        </authorList>
    </citation>
    <scope>NUCLEOTIDE SEQUENCE</scope>
    <source>
        <strain evidence="2">GVMAG-M-3300023184-105</strain>
    </source>
</reference>
<feature type="compositionally biased region" description="Polar residues" evidence="1">
    <location>
        <begin position="1"/>
        <end position="19"/>
    </location>
</feature>
<name>A0A6C0HHN7_9ZZZZ</name>
<dbReference type="AlphaFoldDB" id="A0A6C0HHN7"/>
<accession>A0A6C0HHN7</accession>